<keyword evidence="3" id="KW-1185">Reference proteome</keyword>
<protein>
    <submittedName>
        <fullName evidence="2">Uncharacterized protein</fullName>
    </submittedName>
</protein>
<feature type="compositionally biased region" description="Basic residues" evidence="1">
    <location>
        <begin position="72"/>
        <end position="83"/>
    </location>
</feature>
<comment type="caution">
    <text evidence="2">The sequence shown here is derived from an EMBL/GenBank/DDBJ whole genome shotgun (WGS) entry which is preliminary data.</text>
</comment>
<feature type="region of interest" description="Disordered" evidence="1">
    <location>
        <begin position="1"/>
        <end position="84"/>
    </location>
</feature>
<sequence length="230" mass="25649">MTLRRARAGPIDSRRRHSIDSRRSRQRLPLRRSPPHRCSISPGPPSRLLSRRGVGTRNGGAWLSPRCAAAPRRGHGRRTRYPRRASPWRAGSLACLPAADGARRSSRPLRGRCRPAFPGLQVERRRDGSGRAGGSPLLPVEETAVERRGLFVAGGVWWLPLSQETFYRRRVGKKAREQRRGGKKAREAVACAHGDASRRPTPTRRLACPSVAIKAKMPPCVMRANNFRAR</sequence>
<gene>
    <name evidence="2" type="ORF">QYE76_061685</name>
</gene>
<dbReference type="Proteomes" id="UP001231189">
    <property type="component" value="Unassembled WGS sequence"/>
</dbReference>
<evidence type="ECO:0000313" key="2">
    <source>
        <dbReference type="EMBL" id="KAK1643880.1"/>
    </source>
</evidence>
<evidence type="ECO:0000256" key="1">
    <source>
        <dbReference type="SAM" id="MobiDB-lite"/>
    </source>
</evidence>
<dbReference type="AlphaFoldDB" id="A0AAD8W6J9"/>
<proteinExistence type="predicted"/>
<feature type="region of interest" description="Disordered" evidence="1">
    <location>
        <begin position="174"/>
        <end position="203"/>
    </location>
</feature>
<feature type="compositionally biased region" description="Basic residues" evidence="1">
    <location>
        <begin position="24"/>
        <end position="35"/>
    </location>
</feature>
<name>A0AAD8W6J9_LOLMU</name>
<evidence type="ECO:0000313" key="3">
    <source>
        <dbReference type="Proteomes" id="UP001231189"/>
    </source>
</evidence>
<feature type="compositionally biased region" description="Basic and acidic residues" evidence="1">
    <location>
        <begin position="174"/>
        <end position="187"/>
    </location>
</feature>
<organism evidence="2 3">
    <name type="scientific">Lolium multiflorum</name>
    <name type="common">Italian ryegrass</name>
    <name type="synonym">Lolium perenne subsp. multiflorum</name>
    <dbReference type="NCBI Taxonomy" id="4521"/>
    <lineage>
        <taxon>Eukaryota</taxon>
        <taxon>Viridiplantae</taxon>
        <taxon>Streptophyta</taxon>
        <taxon>Embryophyta</taxon>
        <taxon>Tracheophyta</taxon>
        <taxon>Spermatophyta</taxon>
        <taxon>Magnoliopsida</taxon>
        <taxon>Liliopsida</taxon>
        <taxon>Poales</taxon>
        <taxon>Poaceae</taxon>
        <taxon>BOP clade</taxon>
        <taxon>Pooideae</taxon>
        <taxon>Poodae</taxon>
        <taxon>Poeae</taxon>
        <taxon>Poeae Chloroplast Group 2 (Poeae type)</taxon>
        <taxon>Loliodinae</taxon>
        <taxon>Loliinae</taxon>
        <taxon>Lolium</taxon>
    </lineage>
</organism>
<reference evidence="2" key="1">
    <citation type="submission" date="2023-07" db="EMBL/GenBank/DDBJ databases">
        <title>A chromosome-level genome assembly of Lolium multiflorum.</title>
        <authorList>
            <person name="Chen Y."/>
            <person name="Copetti D."/>
            <person name="Kolliker R."/>
            <person name="Studer B."/>
        </authorList>
    </citation>
    <scope>NUCLEOTIDE SEQUENCE</scope>
    <source>
        <strain evidence="2">02402/16</strain>
        <tissue evidence="2">Leaf</tissue>
    </source>
</reference>
<accession>A0AAD8W6J9</accession>
<dbReference type="EMBL" id="JAUUTY010000004">
    <property type="protein sequence ID" value="KAK1643880.1"/>
    <property type="molecule type" value="Genomic_DNA"/>
</dbReference>